<evidence type="ECO:0000313" key="1">
    <source>
        <dbReference type="EMBL" id="CBY88532.1"/>
    </source>
</evidence>
<reference evidence="2" key="1">
    <citation type="journal article" date="2011" name="Appl. Environ. Microbiol.">
        <title>Bacteriophages LIMElight and LIMEzero of Pantoea agglomerans, belonging to the "phiKMV-like viruses".</title>
        <authorList>
            <person name="Adriaenssens E.M."/>
            <person name="Ceyssens P.J."/>
            <person name="Dunon V."/>
            <person name="Ackermann H.W."/>
            <person name="Van Vaerenbergh J."/>
            <person name="Maes M."/>
            <person name="De Proft M."/>
            <person name="Lavigne R."/>
        </authorList>
    </citation>
    <scope>NUCLEOTIDE SEQUENCE [LARGE SCALE GENOMIC DNA]</scope>
</reference>
<sequence length="136" mass="15160">MFTVYASGSKQEYTLGTNAVRNRQLRVALEEVTGNRSEPLLGMYGGVVEHSLRIPANGWQLEAIRKLCVEAYGQECIMVVDERRRCFFVSTDTDVAMALAGNEPAGFLRQYGEYMPGGVDGWSYDGRAYYIVSELA</sequence>
<keyword evidence="2" id="KW-1185">Reference proteome</keyword>
<dbReference type="RefSeq" id="YP_004539074.1">
    <property type="nucleotide sequence ID" value="NC_015585.1"/>
</dbReference>
<dbReference type="Pfam" id="PF23780">
    <property type="entry name" value="S-AdoMet_lyase"/>
    <property type="match status" value="1"/>
</dbReference>
<dbReference type="EMBL" id="FR751545">
    <property type="protein sequence ID" value="CBY88532.1"/>
    <property type="molecule type" value="Genomic_DNA"/>
</dbReference>
<name>F4N9Q4_9CAUD</name>
<evidence type="ECO:0000313" key="2">
    <source>
        <dbReference type="Proteomes" id="UP000008465"/>
    </source>
</evidence>
<protein>
    <submittedName>
        <fullName evidence="1">Uncharacterized protein</fullName>
    </submittedName>
</protein>
<dbReference type="GeneID" id="10894638"/>
<dbReference type="InterPro" id="IPR057548">
    <property type="entry name" value="S-AdoMet_lyase-like"/>
</dbReference>
<proteinExistence type="predicted"/>
<organism evidence="1 2">
    <name type="scientific">Pantoea phage LIMEzero</name>
    <dbReference type="NCBI Taxonomy" id="943335"/>
    <lineage>
        <taxon>Viruses</taxon>
        <taxon>Duplodnaviria</taxon>
        <taxon>Heunggongvirae</taxon>
        <taxon>Uroviricota</taxon>
        <taxon>Caudoviricetes</taxon>
        <taxon>Autographivirales</taxon>
        <taxon>Autoscriptoviridae</taxon>
        <taxon>Stentvirinae</taxon>
        <taxon>Waewaevirus</taxon>
        <taxon>Waewaevirus limezero</taxon>
    </lineage>
</organism>
<dbReference type="Proteomes" id="UP000008465">
    <property type="component" value="Segment"/>
</dbReference>
<dbReference type="KEGG" id="vg:10894638"/>
<accession>F4N9Q4</accession>